<organism evidence="2 3">
    <name type="scientific">Pyrenophora tritici-repentis</name>
    <dbReference type="NCBI Taxonomy" id="45151"/>
    <lineage>
        <taxon>Eukaryota</taxon>
        <taxon>Fungi</taxon>
        <taxon>Dikarya</taxon>
        <taxon>Ascomycota</taxon>
        <taxon>Pezizomycotina</taxon>
        <taxon>Dothideomycetes</taxon>
        <taxon>Pleosporomycetidae</taxon>
        <taxon>Pleosporales</taxon>
        <taxon>Pleosporineae</taxon>
        <taxon>Pleosporaceae</taxon>
        <taxon>Pyrenophora</taxon>
    </lineage>
</organism>
<dbReference type="OMA" id="ITEAYIH"/>
<feature type="region of interest" description="Disordered" evidence="1">
    <location>
        <begin position="100"/>
        <end position="120"/>
    </location>
</feature>
<dbReference type="OrthoDB" id="3682316at2759"/>
<protein>
    <submittedName>
        <fullName evidence="2">Uncharacterized protein</fullName>
    </submittedName>
</protein>
<evidence type="ECO:0000313" key="2">
    <source>
        <dbReference type="EMBL" id="KAI1517251.1"/>
    </source>
</evidence>
<dbReference type="EMBL" id="NRDI02000004">
    <property type="protein sequence ID" value="KAI1517251.1"/>
    <property type="molecule type" value="Genomic_DNA"/>
</dbReference>
<sequence length="362" mass="39675">MPTDSTLCESGSDTRVMQETSLPTPESILSISSTNLGPATEEPNAQSWSLLDEHHVFPSFPDFDPGNISQSPNENLEGLWDSSLYKDHDPSILVDLCGTAQNAHPTDTPSSLHDSQKANTGRYSAEMQQQIEGDMQLSQLNLELCRQLNTHLHRQTTTSDTSVQNSCPSISDALGGVLQITEAYIHILQHLSNSAEQHQDSTTTTSPPTLTFLCVLNLTSCFFRIVDLFNILLSNLALELITHSLSSSPSSSSSAAASTLQILPELNLAGLPVHEVSLQIKILVLAITHHFETMKWLLGMPAELRVSECGNDNIYGLLSASWTNMLSAGKRERCELGWFGTGNWVRSVESLRVNIEGLTRVY</sequence>
<dbReference type="Proteomes" id="UP000249757">
    <property type="component" value="Unassembled WGS sequence"/>
</dbReference>
<gene>
    <name evidence="2" type="ORF">Ptr86124_004188</name>
</gene>
<dbReference type="AlphaFoldDB" id="A0A922NJW8"/>
<name>A0A922NJW8_9PLEO</name>
<feature type="region of interest" description="Disordered" evidence="1">
    <location>
        <begin position="1"/>
        <end position="26"/>
    </location>
</feature>
<comment type="caution">
    <text evidence="2">The sequence shown here is derived from an EMBL/GenBank/DDBJ whole genome shotgun (WGS) entry which is preliminary data.</text>
</comment>
<reference evidence="3" key="1">
    <citation type="journal article" date="2022" name="Microb. Genom.">
        <title>A global pangenome for the wheat fungal pathogen Pyrenophora tritici-repentis and prediction of effector protein structural homology.</title>
        <authorList>
            <person name="Moolhuijzen P.M."/>
            <person name="See P.T."/>
            <person name="Shi G."/>
            <person name="Powell H.R."/>
            <person name="Cockram J."/>
            <person name="Jorgensen L.N."/>
            <person name="Benslimane H."/>
            <person name="Strelkov S.E."/>
            <person name="Turner J."/>
            <person name="Liu Z."/>
            <person name="Moffat C.S."/>
        </authorList>
    </citation>
    <scope>NUCLEOTIDE SEQUENCE [LARGE SCALE GENOMIC DNA]</scope>
</reference>
<evidence type="ECO:0000256" key="1">
    <source>
        <dbReference type="SAM" id="MobiDB-lite"/>
    </source>
</evidence>
<accession>A0A922NJW8</accession>
<proteinExistence type="predicted"/>
<evidence type="ECO:0000313" key="3">
    <source>
        <dbReference type="Proteomes" id="UP000249757"/>
    </source>
</evidence>
<keyword evidence="3" id="KW-1185">Reference proteome</keyword>